<keyword evidence="2" id="KW-1185">Reference proteome</keyword>
<protein>
    <submittedName>
        <fullName evidence="1">Uncharacterized protein</fullName>
    </submittedName>
</protein>
<accession>A0AAD6YV39</accession>
<dbReference type="AlphaFoldDB" id="A0AAD6YV39"/>
<evidence type="ECO:0000313" key="2">
    <source>
        <dbReference type="Proteomes" id="UP001219525"/>
    </source>
</evidence>
<comment type="caution">
    <text evidence="1">The sequence shown here is derived from an EMBL/GenBank/DDBJ whole genome shotgun (WGS) entry which is preliminary data.</text>
</comment>
<reference evidence="1" key="1">
    <citation type="submission" date="2023-03" db="EMBL/GenBank/DDBJ databases">
        <title>Massive genome expansion in bonnet fungi (Mycena s.s.) driven by repeated elements and novel gene families across ecological guilds.</title>
        <authorList>
            <consortium name="Lawrence Berkeley National Laboratory"/>
            <person name="Harder C.B."/>
            <person name="Miyauchi S."/>
            <person name="Viragh M."/>
            <person name="Kuo A."/>
            <person name="Thoen E."/>
            <person name="Andreopoulos B."/>
            <person name="Lu D."/>
            <person name="Skrede I."/>
            <person name="Drula E."/>
            <person name="Henrissat B."/>
            <person name="Morin E."/>
            <person name="Kohler A."/>
            <person name="Barry K."/>
            <person name="LaButti K."/>
            <person name="Morin E."/>
            <person name="Salamov A."/>
            <person name="Lipzen A."/>
            <person name="Mereny Z."/>
            <person name="Hegedus B."/>
            <person name="Baldrian P."/>
            <person name="Stursova M."/>
            <person name="Weitz H."/>
            <person name="Taylor A."/>
            <person name="Grigoriev I.V."/>
            <person name="Nagy L.G."/>
            <person name="Martin F."/>
            <person name="Kauserud H."/>
        </authorList>
    </citation>
    <scope>NUCLEOTIDE SEQUENCE</scope>
    <source>
        <strain evidence="1">9144</strain>
    </source>
</reference>
<proteinExistence type="predicted"/>
<dbReference type="Proteomes" id="UP001219525">
    <property type="component" value="Unassembled WGS sequence"/>
</dbReference>
<name>A0AAD6YV39_9AGAR</name>
<evidence type="ECO:0000313" key="1">
    <source>
        <dbReference type="EMBL" id="KAJ7230364.1"/>
    </source>
</evidence>
<gene>
    <name evidence="1" type="ORF">GGX14DRAFT_384320</name>
</gene>
<dbReference type="EMBL" id="JARJCW010000001">
    <property type="protein sequence ID" value="KAJ7230364.1"/>
    <property type="molecule type" value="Genomic_DNA"/>
</dbReference>
<sequence>MEFISRRLIRIVSVITLYARGAGVNGKHGLVVDGDSRSGAFSPVTQQTLHLQTSTFAHLPSIQVLAVVRNPRMAQNAAILSDDDFSFFSKLRVTRGNVSTAIKKSKKRKEGVEEEF</sequence>
<organism evidence="1 2">
    <name type="scientific">Mycena pura</name>
    <dbReference type="NCBI Taxonomy" id="153505"/>
    <lineage>
        <taxon>Eukaryota</taxon>
        <taxon>Fungi</taxon>
        <taxon>Dikarya</taxon>
        <taxon>Basidiomycota</taxon>
        <taxon>Agaricomycotina</taxon>
        <taxon>Agaricomycetes</taxon>
        <taxon>Agaricomycetidae</taxon>
        <taxon>Agaricales</taxon>
        <taxon>Marasmiineae</taxon>
        <taxon>Mycenaceae</taxon>
        <taxon>Mycena</taxon>
    </lineage>
</organism>